<keyword evidence="4" id="KW-1185">Reference proteome</keyword>
<keyword evidence="2" id="KW-0732">Signal</keyword>
<reference evidence="4" key="1">
    <citation type="submission" date="2017-01" db="EMBL/GenBank/DDBJ databases">
        <title>Comparative genomics of anhydrobiosis in the tardigrade Hypsibius dujardini.</title>
        <authorList>
            <person name="Yoshida Y."/>
            <person name="Koutsovoulos G."/>
            <person name="Laetsch D."/>
            <person name="Stevens L."/>
            <person name="Kumar S."/>
            <person name="Horikawa D."/>
            <person name="Ishino K."/>
            <person name="Komine S."/>
            <person name="Tomita M."/>
            <person name="Blaxter M."/>
            <person name="Arakawa K."/>
        </authorList>
    </citation>
    <scope>NUCLEOTIDE SEQUENCE [LARGE SCALE GENOMIC DNA]</scope>
    <source>
        <strain evidence="4">Z151</strain>
    </source>
</reference>
<evidence type="ECO:0000313" key="3">
    <source>
        <dbReference type="EMBL" id="OQV24714.1"/>
    </source>
</evidence>
<comment type="caution">
    <text evidence="3">The sequence shown here is derived from an EMBL/GenBank/DDBJ whole genome shotgun (WGS) entry which is preliminary data.</text>
</comment>
<evidence type="ECO:0000256" key="1">
    <source>
        <dbReference type="SAM" id="MobiDB-lite"/>
    </source>
</evidence>
<protein>
    <submittedName>
        <fullName evidence="3">Uncharacterized protein</fullName>
    </submittedName>
</protein>
<dbReference type="Proteomes" id="UP000192578">
    <property type="component" value="Unassembled WGS sequence"/>
</dbReference>
<feature type="signal peptide" evidence="2">
    <location>
        <begin position="1"/>
        <end position="18"/>
    </location>
</feature>
<feature type="region of interest" description="Disordered" evidence="1">
    <location>
        <begin position="61"/>
        <end position="92"/>
    </location>
</feature>
<dbReference type="AlphaFoldDB" id="A0A1W0XBB1"/>
<name>A0A1W0XBB1_HYPEX</name>
<feature type="chain" id="PRO_5012258252" evidence="2">
    <location>
        <begin position="19"/>
        <end position="234"/>
    </location>
</feature>
<organism evidence="3 4">
    <name type="scientific">Hypsibius exemplaris</name>
    <name type="common">Freshwater tardigrade</name>
    <dbReference type="NCBI Taxonomy" id="2072580"/>
    <lineage>
        <taxon>Eukaryota</taxon>
        <taxon>Metazoa</taxon>
        <taxon>Ecdysozoa</taxon>
        <taxon>Tardigrada</taxon>
        <taxon>Eutardigrada</taxon>
        <taxon>Parachela</taxon>
        <taxon>Hypsibioidea</taxon>
        <taxon>Hypsibiidae</taxon>
        <taxon>Hypsibius</taxon>
    </lineage>
</organism>
<sequence>MPILALAILGQWVAKSVGIPFSPGVGGTDKMGISVELDLQVNGMYNERKARILQLTERNKLHKSQAAQTNMEEAPPPATATPTPSNKCKDKRLRLSGGPVTRNIRSLSDGRICIGNSVSPSPNLNFLVFDKINNDLHFLGTESRNGSFIDFRPYVTWSITKTNPCDLLEQDPTIVGCHNVPPHLRGVLRQGAPKVECSREKPMGDVQFFCGNNGVVDDDGSLTIMSVKGQTLWY</sequence>
<accession>A0A1W0XBB1</accession>
<evidence type="ECO:0000256" key="2">
    <source>
        <dbReference type="SAM" id="SignalP"/>
    </source>
</evidence>
<dbReference type="EMBL" id="MTYJ01000005">
    <property type="protein sequence ID" value="OQV24714.1"/>
    <property type="molecule type" value="Genomic_DNA"/>
</dbReference>
<gene>
    <name evidence="3" type="ORF">BV898_01306</name>
</gene>
<proteinExistence type="predicted"/>
<evidence type="ECO:0000313" key="4">
    <source>
        <dbReference type="Proteomes" id="UP000192578"/>
    </source>
</evidence>